<keyword evidence="5" id="KW-0012">Acyltransferase</keyword>
<dbReference type="PROSITE" id="PS51191">
    <property type="entry name" value="FEMABX"/>
    <property type="match status" value="1"/>
</dbReference>
<keyword evidence="8" id="KW-1185">Reference proteome</keyword>
<evidence type="ECO:0000256" key="1">
    <source>
        <dbReference type="ARBA" id="ARBA00009943"/>
    </source>
</evidence>
<sequence length="355" mass="41357">MEFGREGMDTMEFLDFTDAGAVVEYERFIQDSKGSFMQSVLWCAVKPDWLHEAVISRDSAGKIAGSMLVLIKRFPPPMKSFLYSPRGPVWDYRNMDVLWDLLRGVWQLSRNYHAYALKADPLIEETDSDRIFALRSAGFTYQPFQEDAQVIQSRNNYLLELRGRNEEELMASFKSKCRYNIKLAQRKGVTCRSYGKERLPEFERLMLETGKRDGFHVRTQEYFARMLDGLGEHCRLYLCDYQGQALSGAVCVQYGGRTCYVYGASTAVHREVMPNYLMQWEMIRWALQSGCEIYDFQGVPCWYDRDNPNYGVYRFKTGFNGRLAVYAGEFRMVFSKRYKSAFDKVLGCLGYQKLM</sequence>
<evidence type="ECO:0000256" key="6">
    <source>
        <dbReference type="ARBA" id="ARBA00023316"/>
    </source>
</evidence>
<dbReference type="InterPro" id="IPR003447">
    <property type="entry name" value="FEMABX"/>
</dbReference>
<evidence type="ECO:0000256" key="3">
    <source>
        <dbReference type="ARBA" id="ARBA00022960"/>
    </source>
</evidence>
<dbReference type="PANTHER" id="PTHR36174">
    <property type="entry name" value="LIPID II:GLYCINE GLYCYLTRANSFERASE"/>
    <property type="match status" value="1"/>
</dbReference>
<dbReference type="Proteomes" id="UP001524473">
    <property type="component" value="Unassembled WGS sequence"/>
</dbReference>
<name>A0ABT1S420_9FIRM</name>
<keyword evidence="2" id="KW-0808">Transferase</keyword>
<dbReference type="InterPro" id="IPR016181">
    <property type="entry name" value="Acyl_CoA_acyltransferase"/>
</dbReference>
<keyword evidence="3" id="KW-0133">Cell shape</keyword>
<protein>
    <submittedName>
        <fullName evidence="7">Peptidoglycan bridge formation glycyltransferase FemA/FemB family protein</fullName>
    </submittedName>
</protein>
<dbReference type="SUPFAM" id="SSF55729">
    <property type="entry name" value="Acyl-CoA N-acyltransferases (Nat)"/>
    <property type="match status" value="2"/>
</dbReference>
<evidence type="ECO:0000256" key="4">
    <source>
        <dbReference type="ARBA" id="ARBA00022984"/>
    </source>
</evidence>
<comment type="caution">
    <text evidence="7">The sequence shown here is derived from an EMBL/GenBank/DDBJ whole genome shotgun (WGS) entry which is preliminary data.</text>
</comment>
<dbReference type="Pfam" id="PF02388">
    <property type="entry name" value="FemAB"/>
    <property type="match status" value="2"/>
</dbReference>
<dbReference type="PANTHER" id="PTHR36174:SF1">
    <property type="entry name" value="LIPID II:GLYCINE GLYCYLTRANSFERASE"/>
    <property type="match status" value="1"/>
</dbReference>
<evidence type="ECO:0000256" key="2">
    <source>
        <dbReference type="ARBA" id="ARBA00022679"/>
    </source>
</evidence>
<keyword evidence="4" id="KW-0573">Peptidoglycan synthesis</keyword>
<proteinExistence type="inferred from homology"/>
<evidence type="ECO:0000313" key="7">
    <source>
        <dbReference type="EMBL" id="MCQ4841696.1"/>
    </source>
</evidence>
<evidence type="ECO:0000256" key="5">
    <source>
        <dbReference type="ARBA" id="ARBA00023315"/>
    </source>
</evidence>
<dbReference type="Gene3D" id="3.40.630.30">
    <property type="match status" value="2"/>
</dbReference>
<accession>A0ABT1S420</accession>
<keyword evidence="6" id="KW-0961">Cell wall biogenesis/degradation</keyword>
<comment type="similarity">
    <text evidence="1">Belongs to the FemABX family.</text>
</comment>
<dbReference type="InterPro" id="IPR050644">
    <property type="entry name" value="PG_Glycine_Bridge_Synth"/>
</dbReference>
<gene>
    <name evidence="7" type="ORF">NE695_17430</name>
</gene>
<evidence type="ECO:0000313" key="8">
    <source>
        <dbReference type="Proteomes" id="UP001524473"/>
    </source>
</evidence>
<dbReference type="RefSeq" id="WP_256192413.1">
    <property type="nucleotide sequence ID" value="NZ_JANFZG010000070.1"/>
</dbReference>
<dbReference type="EMBL" id="JANFZH010000065">
    <property type="protein sequence ID" value="MCQ4841696.1"/>
    <property type="molecule type" value="Genomic_DNA"/>
</dbReference>
<reference evidence="7 8" key="1">
    <citation type="submission" date="2022-06" db="EMBL/GenBank/DDBJ databases">
        <title>Isolation of gut microbiota from human fecal samples.</title>
        <authorList>
            <person name="Pamer E.G."/>
            <person name="Barat B."/>
            <person name="Waligurski E."/>
            <person name="Medina S."/>
            <person name="Paddock L."/>
            <person name="Mostad J."/>
        </authorList>
    </citation>
    <scope>NUCLEOTIDE SEQUENCE [LARGE SCALE GENOMIC DNA]</scope>
    <source>
        <strain evidence="7 8">DFI.9.73</strain>
    </source>
</reference>
<organism evidence="7 8">
    <name type="scientific">Neglectibacter timonensis</name>
    <dbReference type="NCBI Taxonomy" id="1776382"/>
    <lineage>
        <taxon>Bacteria</taxon>
        <taxon>Bacillati</taxon>
        <taxon>Bacillota</taxon>
        <taxon>Clostridia</taxon>
        <taxon>Eubacteriales</taxon>
        <taxon>Oscillospiraceae</taxon>
        <taxon>Neglectibacter</taxon>
    </lineage>
</organism>